<dbReference type="Gene3D" id="1.10.10.10">
    <property type="entry name" value="Winged helix-like DNA-binding domain superfamily/Winged helix DNA-binding domain"/>
    <property type="match status" value="1"/>
</dbReference>
<protein>
    <submittedName>
        <fullName evidence="8">Transcriptional regulator, LysR family</fullName>
    </submittedName>
</protein>
<feature type="domain" description="HTH lysR-type" evidence="7">
    <location>
        <begin position="48"/>
        <end position="105"/>
    </location>
</feature>
<evidence type="ECO:0000256" key="5">
    <source>
        <dbReference type="ARBA" id="ARBA00023163"/>
    </source>
</evidence>
<dbReference type="InterPro" id="IPR005119">
    <property type="entry name" value="LysR_subst-bd"/>
</dbReference>
<dbReference type="PRINTS" id="PR00039">
    <property type="entry name" value="HTHLYSR"/>
</dbReference>
<dbReference type="OrthoDB" id="8455878at2"/>
<dbReference type="PROSITE" id="PS50931">
    <property type="entry name" value="HTH_LYSR"/>
    <property type="match status" value="1"/>
</dbReference>
<evidence type="ECO:0000313" key="8">
    <source>
        <dbReference type="EMBL" id="ACP26084.1"/>
    </source>
</evidence>
<dbReference type="InterPro" id="IPR050389">
    <property type="entry name" value="LysR-type_TF"/>
</dbReference>
<gene>
    <name evidence="8" type="ordered locus">NGR_c23250</name>
</gene>
<dbReference type="InterPro" id="IPR036390">
    <property type="entry name" value="WH_DNA-bd_sf"/>
</dbReference>
<dbReference type="PATRIC" id="fig|394.7.peg.5143"/>
<dbReference type="Gene3D" id="3.40.190.10">
    <property type="entry name" value="Periplasmic binding protein-like II"/>
    <property type="match status" value="2"/>
</dbReference>
<dbReference type="RefSeq" id="WP_012708842.1">
    <property type="nucleotide sequence ID" value="NC_012587.1"/>
</dbReference>
<evidence type="ECO:0000256" key="4">
    <source>
        <dbReference type="ARBA" id="ARBA00023125"/>
    </source>
</evidence>
<keyword evidence="5" id="KW-0804">Transcription</keyword>
<dbReference type="InterPro" id="IPR036388">
    <property type="entry name" value="WH-like_DNA-bd_sf"/>
</dbReference>
<dbReference type="GO" id="GO:0003700">
    <property type="term" value="F:DNA-binding transcription factor activity"/>
    <property type="evidence" value="ECO:0007669"/>
    <property type="project" value="InterPro"/>
</dbReference>
<evidence type="ECO:0000256" key="2">
    <source>
        <dbReference type="ARBA" id="ARBA00022458"/>
    </source>
</evidence>
<dbReference type="InterPro" id="IPR000847">
    <property type="entry name" value="LysR_HTH_N"/>
</dbReference>
<feature type="region of interest" description="Disordered" evidence="6">
    <location>
        <begin position="1"/>
        <end position="22"/>
    </location>
</feature>
<keyword evidence="3" id="KW-0805">Transcription regulation</keyword>
<dbReference type="Pfam" id="PF00126">
    <property type="entry name" value="HTH_1"/>
    <property type="match status" value="1"/>
</dbReference>
<dbReference type="AlphaFoldDB" id="C3MFM7"/>
<keyword evidence="4" id="KW-0238">DNA-binding</keyword>
<evidence type="ECO:0000256" key="1">
    <source>
        <dbReference type="ARBA" id="ARBA00009437"/>
    </source>
</evidence>
<name>C3MFM7_SINFN</name>
<dbReference type="GO" id="GO:0003677">
    <property type="term" value="F:DNA binding"/>
    <property type="evidence" value="ECO:0007669"/>
    <property type="project" value="UniProtKB-KW"/>
</dbReference>
<organism evidence="8 9">
    <name type="scientific">Sinorhizobium fredii (strain NBRC 101917 / NGR234)</name>
    <dbReference type="NCBI Taxonomy" id="394"/>
    <lineage>
        <taxon>Bacteria</taxon>
        <taxon>Pseudomonadati</taxon>
        <taxon>Pseudomonadota</taxon>
        <taxon>Alphaproteobacteria</taxon>
        <taxon>Hyphomicrobiales</taxon>
        <taxon>Rhizobiaceae</taxon>
        <taxon>Sinorhizobium/Ensifer group</taxon>
        <taxon>Sinorhizobium</taxon>
    </lineage>
</organism>
<dbReference type="eggNOG" id="COG0583">
    <property type="taxonomic scope" value="Bacteria"/>
</dbReference>
<comment type="similarity">
    <text evidence="1">Belongs to the LysR transcriptional regulatory family.</text>
</comment>
<dbReference type="PANTHER" id="PTHR30118">
    <property type="entry name" value="HTH-TYPE TRANSCRIPTIONAL REGULATOR LEUO-RELATED"/>
    <property type="match status" value="1"/>
</dbReference>
<evidence type="ECO:0000313" key="9">
    <source>
        <dbReference type="Proteomes" id="UP000001054"/>
    </source>
</evidence>
<feature type="region of interest" description="Disordered" evidence="6">
    <location>
        <begin position="384"/>
        <end position="409"/>
    </location>
</feature>
<reference evidence="8 9" key="1">
    <citation type="journal article" date="2009" name="Appl. Environ. Microbiol.">
        <title>Rhizobium sp. strain NGR234 possesses a remarkable number of secretion systems.</title>
        <authorList>
            <person name="Schmeisser C."/>
            <person name="Liesegang H."/>
            <person name="Krysciak D."/>
            <person name="Bakkou N."/>
            <person name="Le Quere A."/>
            <person name="Wollherr A."/>
            <person name="Heinemeyer I."/>
            <person name="Morgenstern B."/>
            <person name="Pommerening-Roeser A."/>
            <person name="Flores M."/>
            <person name="Palacios R."/>
            <person name="Brenner S."/>
            <person name="Gottschalk G."/>
            <person name="Schmitz R.A."/>
            <person name="Broughton W.J."/>
            <person name="Perret X."/>
            <person name="Strittmatter A.W."/>
            <person name="Streit W.R."/>
        </authorList>
    </citation>
    <scope>NUCLEOTIDE SEQUENCE [LARGE SCALE GENOMIC DNA]</scope>
    <source>
        <strain evidence="9">NBRC 101917 / NGR234</strain>
    </source>
</reference>
<dbReference type="PANTHER" id="PTHR30118:SF15">
    <property type="entry name" value="TRANSCRIPTIONAL REGULATORY PROTEIN"/>
    <property type="match status" value="1"/>
</dbReference>
<evidence type="ECO:0000259" key="7">
    <source>
        <dbReference type="PROSITE" id="PS50931"/>
    </source>
</evidence>
<dbReference type="Pfam" id="PF03466">
    <property type="entry name" value="LysR_substrate"/>
    <property type="match status" value="1"/>
</dbReference>
<dbReference type="InterPro" id="IPR037402">
    <property type="entry name" value="YidZ_PBP2"/>
</dbReference>
<dbReference type="SUPFAM" id="SSF53850">
    <property type="entry name" value="Periplasmic binding protein-like II"/>
    <property type="match status" value="1"/>
</dbReference>
<dbReference type="EMBL" id="CP001389">
    <property type="protein sequence ID" value="ACP26084.1"/>
    <property type="molecule type" value="Genomic_DNA"/>
</dbReference>
<dbReference type="KEGG" id="rhi:NGR_c23250"/>
<dbReference type="SUPFAM" id="SSF46785">
    <property type="entry name" value="Winged helix' DNA-binding domain"/>
    <property type="match status" value="1"/>
</dbReference>
<keyword evidence="2" id="KW-0536">Nodulation</keyword>
<dbReference type="CDD" id="cd08417">
    <property type="entry name" value="PBP2_Nitroaromatics_like"/>
    <property type="match status" value="1"/>
</dbReference>
<keyword evidence="9" id="KW-1185">Reference proteome</keyword>
<dbReference type="STRING" id="394.NGR_c23250"/>
<evidence type="ECO:0000256" key="3">
    <source>
        <dbReference type="ARBA" id="ARBA00023015"/>
    </source>
</evidence>
<dbReference type="HOGENOM" id="CLU_039613_39_0_5"/>
<evidence type="ECO:0000256" key="6">
    <source>
        <dbReference type="SAM" id="MobiDB-lite"/>
    </source>
</evidence>
<proteinExistence type="inferred from homology"/>
<accession>C3MFM7</accession>
<sequence length="409" mass="44311">MEHFGGSRMHGRGVPSGTRHAAQDAIHAHGRLGKINHGVGGLVNLNAFDLNLLRVFDALIRERSVTRAGDQIGLSQPAVSSALRRLRDLLDDQLFIRRGNDMIPTPRALELGSPVRDALGKIELALHKRRHFDPATIQRRFTLLGSDIFSVMAMSALSRCCAEEAPGISLHLVDSALGNAERLLQEDAVDIALETELNVPDWVSSMPLLAAPYVVVASARHPGITAAGVAAREAIPLDLFCRLHHVARSSAGVVNCVVDAELAKVGRKRHVALTMPHTLGVAVATANSLHLATVPRQFAELMASHLGLKIYEAPVPLPATNINVFWHSRHDGDPAHQWLRRQIVRVRDEFDAKMRTRANPELSIGCPFDNNEPVKATRLDNGIAARPASDKGPAAPHASHAPQKIAADL</sequence>
<dbReference type="Proteomes" id="UP000001054">
    <property type="component" value="Chromosome"/>
</dbReference>